<sequence>MLANLLIQQPQMLGAIIQNTPYWVWALLAGLIALGASQLVGRNVSLARATVMPLAMTGLSVYGLVSAFGSAGQVGTSVGAWLVAACAIAGLALWLQPAAPSGTLYAATSRSFYIPGSAMPLGLILGIFLTKYFVGVELALQPALARDSSFALQIALLYGVFNGLFAARALRLWRLVRRSAAFAATPTASSASA</sequence>
<keyword evidence="1" id="KW-0472">Membrane</keyword>
<evidence type="ECO:0000256" key="1">
    <source>
        <dbReference type="SAM" id="Phobius"/>
    </source>
</evidence>
<feature type="transmembrane region" description="Helical" evidence="1">
    <location>
        <begin position="111"/>
        <end position="130"/>
    </location>
</feature>
<keyword evidence="1" id="KW-1133">Transmembrane helix</keyword>
<dbReference type="RefSeq" id="WP_094288555.1">
    <property type="nucleotide sequence ID" value="NZ_NOIG01000005.1"/>
</dbReference>
<accession>A0A235EPV6</accession>
<dbReference type="Proteomes" id="UP000215441">
    <property type="component" value="Unassembled WGS sequence"/>
</dbReference>
<evidence type="ECO:0000313" key="3">
    <source>
        <dbReference type="Proteomes" id="UP000215441"/>
    </source>
</evidence>
<dbReference type="OrthoDB" id="3034721at2"/>
<feature type="transmembrane region" description="Helical" evidence="1">
    <location>
        <begin position="150"/>
        <end position="170"/>
    </location>
</feature>
<comment type="caution">
    <text evidence="2">The sequence shown here is derived from an EMBL/GenBank/DDBJ whole genome shotgun (WGS) entry which is preliminary data.</text>
</comment>
<gene>
    <name evidence="2" type="ORF">CBY09_08800</name>
</gene>
<reference evidence="2 3" key="1">
    <citation type="submission" date="2017-07" db="EMBL/GenBank/DDBJ databases">
        <title>Acidovorax KNDSW TSA 6 genome sequence and assembly.</title>
        <authorList>
            <person name="Mayilraj S."/>
        </authorList>
    </citation>
    <scope>NUCLEOTIDE SEQUENCE [LARGE SCALE GENOMIC DNA]</scope>
    <source>
        <strain evidence="2 3">KNDSW-TSA6</strain>
    </source>
</reference>
<protein>
    <recommendedName>
        <fullName evidence="4">Transmembrane protein</fullName>
    </recommendedName>
</protein>
<dbReference type="InterPro" id="IPR046730">
    <property type="entry name" value="DUF6622"/>
</dbReference>
<dbReference type="Pfam" id="PF20327">
    <property type="entry name" value="DUF6622"/>
    <property type="match status" value="1"/>
</dbReference>
<dbReference type="EMBL" id="NOIG01000005">
    <property type="protein sequence ID" value="OYD50813.1"/>
    <property type="molecule type" value="Genomic_DNA"/>
</dbReference>
<evidence type="ECO:0008006" key="4">
    <source>
        <dbReference type="Google" id="ProtNLM"/>
    </source>
</evidence>
<feature type="transmembrane region" description="Helical" evidence="1">
    <location>
        <begin position="22"/>
        <end position="41"/>
    </location>
</feature>
<feature type="transmembrane region" description="Helical" evidence="1">
    <location>
        <begin position="53"/>
        <end position="72"/>
    </location>
</feature>
<dbReference type="AlphaFoldDB" id="A0A235EPV6"/>
<organism evidence="2 3">
    <name type="scientific">Acidovorax kalamii</name>
    <dbReference type="NCBI Taxonomy" id="2004485"/>
    <lineage>
        <taxon>Bacteria</taxon>
        <taxon>Pseudomonadati</taxon>
        <taxon>Pseudomonadota</taxon>
        <taxon>Betaproteobacteria</taxon>
        <taxon>Burkholderiales</taxon>
        <taxon>Comamonadaceae</taxon>
        <taxon>Acidovorax</taxon>
    </lineage>
</organism>
<feature type="transmembrane region" description="Helical" evidence="1">
    <location>
        <begin position="78"/>
        <end position="99"/>
    </location>
</feature>
<name>A0A235EPV6_9BURK</name>
<proteinExistence type="predicted"/>
<evidence type="ECO:0000313" key="2">
    <source>
        <dbReference type="EMBL" id="OYD50813.1"/>
    </source>
</evidence>
<keyword evidence="1" id="KW-0812">Transmembrane</keyword>
<keyword evidence="3" id="KW-1185">Reference proteome</keyword>